<feature type="chain" id="PRO_5008586915" description="beta-N-acetylhexosaminidase" evidence="9">
    <location>
        <begin position="21"/>
        <end position="504"/>
    </location>
</feature>
<evidence type="ECO:0000256" key="7">
    <source>
        <dbReference type="ARBA" id="ARBA00023295"/>
    </source>
</evidence>
<dbReference type="EMBL" id="GEBQ01023473">
    <property type="protein sequence ID" value="JAT16504.1"/>
    <property type="molecule type" value="Transcribed_RNA"/>
</dbReference>
<dbReference type="PANTHER" id="PTHR22600">
    <property type="entry name" value="BETA-HEXOSAMINIDASE"/>
    <property type="match status" value="1"/>
</dbReference>
<dbReference type="AlphaFoldDB" id="A0A1B6KVW3"/>
<comment type="catalytic activity">
    <reaction evidence="1">
        <text>Hydrolysis of terminal non-reducing N-acetyl-D-hexosamine residues in N-acetyl-beta-D-hexosaminides.</text>
        <dbReference type="EC" id="3.2.1.52"/>
    </reaction>
</comment>
<protein>
    <recommendedName>
        <fullName evidence="3">beta-N-acetylhexosaminidase</fullName>
        <ecNumber evidence="3">3.2.1.52</ecNumber>
    </recommendedName>
</protein>
<evidence type="ECO:0000313" key="12">
    <source>
        <dbReference type="EMBL" id="JAT15612.1"/>
    </source>
</evidence>
<dbReference type="SUPFAM" id="SSF51445">
    <property type="entry name" value="(Trans)glycosidases"/>
    <property type="match status" value="1"/>
</dbReference>
<dbReference type="GO" id="GO:0005975">
    <property type="term" value="P:carbohydrate metabolic process"/>
    <property type="evidence" value="ECO:0007669"/>
    <property type="project" value="InterPro"/>
</dbReference>
<keyword evidence="5" id="KW-0378">Hydrolase</keyword>
<dbReference type="PRINTS" id="PR00738">
    <property type="entry name" value="GLHYDRLASE20"/>
</dbReference>
<comment type="similarity">
    <text evidence="2">Belongs to the glycosyl hydrolase 20 family.</text>
</comment>
<dbReference type="Gene3D" id="3.30.379.10">
    <property type="entry name" value="Chitobiase/beta-hexosaminidase domain 2-like"/>
    <property type="match status" value="1"/>
</dbReference>
<evidence type="ECO:0000259" key="11">
    <source>
        <dbReference type="Pfam" id="PF14845"/>
    </source>
</evidence>
<evidence type="ECO:0000256" key="3">
    <source>
        <dbReference type="ARBA" id="ARBA00012663"/>
    </source>
</evidence>
<accession>A0A1B6KVW3</accession>
<dbReference type="EC" id="3.2.1.52" evidence="3"/>
<feature type="non-terminal residue" evidence="12">
    <location>
        <position position="504"/>
    </location>
</feature>
<evidence type="ECO:0000256" key="1">
    <source>
        <dbReference type="ARBA" id="ARBA00001231"/>
    </source>
</evidence>
<evidence type="ECO:0000256" key="6">
    <source>
        <dbReference type="ARBA" id="ARBA00023180"/>
    </source>
</evidence>
<dbReference type="SUPFAM" id="SSF55545">
    <property type="entry name" value="beta-N-acetylhexosaminidase-like domain"/>
    <property type="match status" value="1"/>
</dbReference>
<keyword evidence="7" id="KW-0326">Glycosidase</keyword>
<feature type="domain" description="Beta-hexosaminidase eukaryotic type N-terminal" evidence="11">
    <location>
        <begin position="131"/>
        <end position="186"/>
    </location>
</feature>
<dbReference type="Gene3D" id="3.20.20.80">
    <property type="entry name" value="Glycosidases"/>
    <property type="match status" value="1"/>
</dbReference>
<dbReference type="InterPro" id="IPR025705">
    <property type="entry name" value="Beta_hexosaminidase_sua/sub"/>
</dbReference>
<evidence type="ECO:0000256" key="8">
    <source>
        <dbReference type="PIRSR" id="PIRSR625705-1"/>
    </source>
</evidence>
<dbReference type="FunFam" id="3.20.20.80:FF:000063">
    <property type="entry name" value="Beta-hexosaminidase"/>
    <property type="match status" value="1"/>
</dbReference>
<evidence type="ECO:0000256" key="9">
    <source>
        <dbReference type="SAM" id="SignalP"/>
    </source>
</evidence>
<evidence type="ECO:0000256" key="4">
    <source>
        <dbReference type="ARBA" id="ARBA00022729"/>
    </source>
</evidence>
<organism evidence="12">
    <name type="scientific">Graphocephala atropunctata</name>
    <dbReference type="NCBI Taxonomy" id="36148"/>
    <lineage>
        <taxon>Eukaryota</taxon>
        <taxon>Metazoa</taxon>
        <taxon>Ecdysozoa</taxon>
        <taxon>Arthropoda</taxon>
        <taxon>Hexapoda</taxon>
        <taxon>Insecta</taxon>
        <taxon>Pterygota</taxon>
        <taxon>Neoptera</taxon>
        <taxon>Paraneoptera</taxon>
        <taxon>Hemiptera</taxon>
        <taxon>Auchenorrhyncha</taxon>
        <taxon>Membracoidea</taxon>
        <taxon>Cicadellidae</taxon>
        <taxon>Cicadellinae</taxon>
        <taxon>Cicadellini</taxon>
        <taxon>Graphocephala</taxon>
    </lineage>
</organism>
<proteinExistence type="inferred from homology"/>
<dbReference type="GO" id="GO:0030203">
    <property type="term" value="P:glycosaminoglycan metabolic process"/>
    <property type="evidence" value="ECO:0007669"/>
    <property type="project" value="TreeGrafter"/>
</dbReference>
<dbReference type="Pfam" id="PF14845">
    <property type="entry name" value="Glycohydro_20b2"/>
    <property type="match status" value="1"/>
</dbReference>
<sequence length="504" mass="56661">MRQVASITIIIQVISLLVQAQLIQGWSWQCLNRKCVRSNDPSGTGNNALSLSVCRLTCGQYGAVWPQPTGFTAISDKVISINPSLVQFDFSAVADLSRNPVRDFLHAASDLFVVNLQGLCGGNCSAFPQTSVTVHVATSSGDLTLNWLTDESYSLEVGILDDRVEVHIQANTVYGARHGLETLTQLVTYEETDDGGNYQLVMVTTAKISDKPKYPHRGLLLDTARNYLPLKALLRTLDAMASCKLNVLHWHATDSQSFPLVLPSVPQLARFGAYSAAEVYTMADVRAVVDYARVRGVRVLLELDMPAHAGNGWQWGSLAVCVNQQPWRQFCLQPPCGQLNPANPNLYRVLADVFRDLVNTLPQGETIHMGGDEVYFPCWNRSQEVTEWMMSRGLGLSQSDFMYIWGEFHKKVLEQWDLQVGNEKTPIMLWSSHLTDADVIEQHLDKDRFVIEAWTDSSDPLATQLMDKGYRLVMATKDSWYLDHGFWGRTQYHSWRRAYDNRLP</sequence>
<dbReference type="InterPro" id="IPR029019">
    <property type="entry name" value="HEX_eukaryotic_N"/>
</dbReference>
<feature type="active site" description="Proton donor" evidence="8">
    <location>
        <position position="373"/>
    </location>
</feature>
<evidence type="ECO:0000256" key="2">
    <source>
        <dbReference type="ARBA" id="ARBA00006285"/>
    </source>
</evidence>
<keyword evidence="4 9" id="KW-0732">Signal</keyword>
<feature type="domain" description="Glycoside hydrolase family 20 catalytic" evidence="10">
    <location>
        <begin position="214"/>
        <end position="492"/>
    </location>
</feature>
<evidence type="ECO:0000256" key="5">
    <source>
        <dbReference type="ARBA" id="ARBA00022801"/>
    </source>
</evidence>
<dbReference type="EMBL" id="GEBQ01024365">
    <property type="protein sequence ID" value="JAT15612.1"/>
    <property type="molecule type" value="Transcribed_RNA"/>
</dbReference>
<reference evidence="12" key="1">
    <citation type="submission" date="2015-11" db="EMBL/GenBank/DDBJ databases">
        <title>De novo transcriptome assembly of four potential Pierce s Disease insect vectors from Arizona vineyards.</title>
        <authorList>
            <person name="Tassone E.E."/>
        </authorList>
    </citation>
    <scope>NUCLEOTIDE SEQUENCE</scope>
</reference>
<gene>
    <name evidence="12" type="ORF">g.25446</name>
    <name evidence="13" type="ORF">g.25449</name>
</gene>
<dbReference type="PANTHER" id="PTHR22600:SF42">
    <property type="entry name" value="BETA-N-ACETYLHEXOSAMINIDASE"/>
    <property type="match status" value="1"/>
</dbReference>
<keyword evidence="6" id="KW-0325">Glycoprotein</keyword>
<dbReference type="Pfam" id="PF00728">
    <property type="entry name" value="Glyco_hydro_20"/>
    <property type="match status" value="1"/>
</dbReference>
<name>A0A1B6KVW3_9HEMI</name>
<evidence type="ECO:0000313" key="13">
    <source>
        <dbReference type="EMBL" id="JAT16504.1"/>
    </source>
</evidence>
<dbReference type="GO" id="GO:0016231">
    <property type="term" value="F:beta-N-acetylglucosaminidase activity"/>
    <property type="evidence" value="ECO:0007669"/>
    <property type="project" value="TreeGrafter"/>
</dbReference>
<dbReference type="InterPro" id="IPR015883">
    <property type="entry name" value="Glyco_hydro_20_cat"/>
</dbReference>
<dbReference type="InterPro" id="IPR029018">
    <property type="entry name" value="Hex-like_dom2"/>
</dbReference>
<dbReference type="GO" id="GO:0005886">
    <property type="term" value="C:plasma membrane"/>
    <property type="evidence" value="ECO:0007669"/>
    <property type="project" value="TreeGrafter"/>
</dbReference>
<feature type="signal peptide" evidence="9">
    <location>
        <begin position="1"/>
        <end position="20"/>
    </location>
</feature>
<dbReference type="InterPro" id="IPR017853">
    <property type="entry name" value="GH"/>
</dbReference>
<evidence type="ECO:0000259" key="10">
    <source>
        <dbReference type="Pfam" id="PF00728"/>
    </source>
</evidence>